<evidence type="ECO:0000256" key="1">
    <source>
        <dbReference type="SAM" id="Phobius"/>
    </source>
</evidence>
<dbReference type="InterPro" id="IPR032834">
    <property type="entry name" value="NatK-like_C"/>
</dbReference>
<dbReference type="PANTHER" id="PTHR40448">
    <property type="entry name" value="TWO-COMPONENT SENSOR HISTIDINE KINASE"/>
    <property type="match status" value="1"/>
</dbReference>
<proteinExistence type="predicted"/>
<feature type="transmembrane region" description="Helical" evidence="1">
    <location>
        <begin position="57"/>
        <end position="78"/>
    </location>
</feature>
<evidence type="ECO:0000313" key="3">
    <source>
        <dbReference type="EMBL" id="MCQ1531254.1"/>
    </source>
</evidence>
<feature type="transmembrane region" description="Helical" evidence="1">
    <location>
        <begin position="90"/>
        <end position="110"/>
    </location>
</feature>
<evidence type="ECO:0000313" key="4">
    <source>
        <dbReference type="Proteomes" id="UP001651880"/>
    </source>
</evidence>
<keyword evidence="1" id="KW-1133">Transmembrane helix</keyword>
<comment type="caution">
    <text evidence="3">The sequence shown here is derived from an EMBL/GenBank/DDBJ whole genome shotgun (WGS) entry which is preliminary data.</text>
</comment>
<protein>
    <submittedName>
        <fullName evidence="3">GHKL domain-containing protein</fullName>
    </submittedName>
</protein>
<gene>
    <name evidence="3" type="ORF">LJD61_17140</name>
</gene>
<keyword evidence="1" id="KW-0472">Membrane</keyword>
<feature type="domain" description="Sensor histidine kinase NatK-like C-terminal" evidence="2">
    <location>
        <begin position="328"/>
        <end position="417"/>
    </location>
</feature>
<evidence type="ECO:0000259" key="2">
    <source>
        <dbReference type="Pfam" id="PF14501"/>
    </source>
</evidence>
<dbReference type="Proteomes" id="UP001651880">
    <property type="component" value="Unassembled WGS sequence"/>
</dbReference>
<feature type="transmembrane region" description="Helical" evidence="1">
    <location>
        <begin position="122"/>
        <end position="147"/>
    </location>
</feature>
<keyword evidence="1" id="KW-0812">Transmembrane</keyword>
<feature type="transmembrane region" description="Helical" evidence="1">
    <location>
        <begin position="159"/>
        <end position="180"/>
    </location>
</feature>
<dbReference type="Pfam" id="PF14501">
    <property type="entry name" value="HATPase_c_5"/>
    <property type="match status" value="1"/>
</dbReference>
<reference evidence="3 4" key="1">
    <citation type="submission" date="2021-10" db="EMBL/GenBank/DDBJ databases">
        <title>Lutispora strain m25 sp. nov., a thermophilic, non-spore-forming bacterium isolated from a lab-scale methanogenic bioreactor digesting anaerobic sludge.</title>
        <authorList>
            <person name="El Houari A."/>
            <person name="Mcdonald J."/>
        </authorList>
    </citation>
    <scope>NUCLEOTIDE SEQUENCE [LARGE SCALE GENOMIC DNA]</scope>
    <source>
        <strain evidence="4">m25</strain>
    </source>
</reference>
<dbReference type="PANTHER" id="PTHR40448:SF1">
    <property type="entry name" value="TWO-COMPONENT SENSOR HISTIDINE KINASE"/>
    <property type="match status" value="1"/>
</dbReference>
<name>A0ABT1NJ43_9FIRM</name>
<dbReference type="SUPFAM" id="SSF55874">
    <property type="entry name" value="ATPase domain of HSP90 chaperone/DNA topoisomerase II/histidine kinase"/>
    <property type="match status" value="1"/>
</dbReference>
<accession>A0ABT1NJ43</accession>
<dbReference type="EMBL" id="JAJEKE010000020">
    <property type="protein sequence ID" value="MCQ1531254.1"/>
    <property type="molecule type" value="Genomic_DNA"/>
</dbReference>
<feature type="transmembrane region" description="Helical" evidence="1">
    <location>
        <begin position="192"/>
        <end position="213"/>
    </location>
</feature>
<dbReference type="InterPro" id="IPR036890">
    <property type="entry name" value="HATPase_C_sf"/>
</dbReference>
<sequence length="421" mass="48367">MLLEVNFLMCFIMAVLSYISIVRLSGIRFNRIKAAFYIICTAFLTAMIKSYGYNDNVILPLKMIAMVVVIVLTTYFILIKDILKSAYYTIIIYTVALINDSLLAFILIKMLGYEMKILQTNIIYVLLTNLVISYLSYVQIIFIKALLYKKKIVNETNKNAAYIAFALMTFIVTAFNILVYNKYIELIGKRLMLMNIFITSAYFILTMAVYGIYSNLVVNEQENKQLKVYINMADELIDEYRRVRHNTYNIIQAASAFIEENDMEGLKEHFSSVIERQRGIEKSNIASLYKIAHPGVKSLLSSKLGRIEALSLNLNLEITTDLRGVKVNISDLCEILGVFLDNSIEAAGLTKEKYIELCMFEDDQYYITIIKNSYDPNHGKKGSGIGLRTVNSILRKYGLMLNNTIIEEKYYIQELIIKKFN</sequence>
<dbReference type="RefSeq" id="WP_255228782.1">
    <property type="nucleotide sequence ID" value="NZ_JAJEKE010000020.1"/>
</dbReference>
<dbReference type="Gene3D" id="3.30.565.10">
    <property type="entry name" value="Histidine kinase-like ATPase, C-terminal domain"/>
    <property type="match status" value="1"/>
</dbReference>
<organism evidence="3 4">
    <name type="scientific">Lutispora saccharofermentans</name>
    <dbReference type="NCBI Taxonomy" id="3024236"/>
    <lineage>
        <taxon>Bacteria</taxon>
        <taxon>Bacillati</taxon>
        <taxon>Bacillota</taxon>
        <taxon>Clostridia</taxon>
        <taxon>Lutisporales</taxon>
        <taxon>Lutisporaceae</taxon>
        <taxon>Lutispora</taxon>
    </lineage>
</organism>
<feature type="transmembrane region" description="Helical" evidence="1">
    <location>
        <begin position="34"/>
        <end position="51"/>
    </location>
</feature>
<keyword evidence="4" id="KW-1185">Reference proteome</keyword>
<feature type="transmembrane region" description="Helical" evidence="1">
    <location>
        <begin position="6"/>
        <end position="22"/>
    </location>
</feature>